<dbReference type="Proteomes" id="UP000244066">
    <property type="component" value="Unassembled WGS sequence"/>
</dbReference>
<evidence type="ECO:0000313" key="2">
    <source>
        <dbReference type="EMBL" id="PUA32941.1"/>
    </source>
</evidence>
<sequence length="181" mass="21232">MYIDPYIVGIFFGDGVTYKTKHGAYCVWIDQKDKNKGILESEVIPRLKKMGLKVYFYSYYAKADRTLKWRVLTYSKELYMAIRSISRRIAEYFSTLSDKDATQFIAGFFDAEGTKTDRIVIYNQNLELLKIVKQRLINLSIQNPHIYRFGSIYGLQIYCKRSVKKFLELIPSCRLKVRLSG</sequence>
<organism evidence="2 3">
    <name type="scientific">Candidatus Terraquivivens tikiterensis</name>
    <dbReference type="NCBI Taxonomy" id="1980982"/>
    <lineage>
        <taxon>Archaea</taxon>
        <taxon>Nitrososphaerota</taxon>
        <taxon>Candidatus Wolframiiraptoraceae</taxon>
        <taxon>Candidatus Terraquivivens</taxon>
    </lineage>
</organism>
<feature type="domain" description="DOD-type homing endonuclease" evidence="1">
    <location>
        <begin position="7"/>
        <end position="141"/>
    </location>
</feature>
<reference evidence="2 3" key="1">
    <citation type="submission" date="2017-04" db="EMBL/GenBank/DDBJ databases">
        <title>Draft Aigarchaeota genome from a New Zealand hot spring.</title>
        <authorList>
            <person name="Reysenbach A.-L."/>
            <person name="Donaho J.A."/>
            <person name="Gerhart J."/>
            <person name="Kelley J.F."/>
            <person name="Kouba K."/>
            <person name="Podar M."/>
            <person name="Stott M."/>
        </authorList>
    </citation>
    <scope>NUCLEOTIDE SEQUENCE [LARGE SCALE GENOMIC DNA]</scope>
    <source>
        <strain evidence="2">NZ13_MG1</strain>
    </source>
</reference>
<name>A0A2R7Y5X6_9ARCH</name>
<protein>
    <recommendedName>
        <fullName evidence="1">DOD-type homing endonuclease domain-containing protein</fullName>
    </recommendedName>
</protein>
<evidence type="ECO:0000259" key="1">
    <source>
        <dbReference type="PROSITE" id="PS50819"/>
    </source>
</evidence>
<dbReference type="Gene3D" id="3.10.28.10">
    <property type="entry name" value="Homing endonucleases"/>
    <property type="match status" value="1"/>
</dbReference>
<dbReference type="SUPFAM" id="SSF55608">
    <property type="entry name" value="Homing endonucleases"/>
    <property type="match status" value="2"/>
</dbReference>
<evidence type="ECO:0000313" key="3">
    <source>
        <dbReference type="Proteomes" id="UP000244066"/>
    </source>
</evidence>
<dbReference type="PROSITE" id="PS50819">
    <property type="entry name" value="INTEIN_ENDONUCLEASE"/>
    <property type="match status" value="1"/>
</dbReference>
<accession>A0A2R7Y5X6</accession>
<dbReference type="Pfam" id="PF14528">
    <property type="entry name" value="LAGLIDADG_3"/>
    <property type="match status" value="1"/>
</dbReference>
<dbReference type="EMBL" id="NDWU01000006">
    <property type="protein sequence ID" value="PUA32941.1"/>
    <property type="molecule type" value="Genomic_DNA"/>
</dbReference>
<gene>
    <name evidence="2" type="ORF">B9J98_03390</name>
</gene>
<dbReference type="InterPro" id="IPR004860">
    <property type="entry name" value="LAGLIDADG_dom"/>
</dbReference>
<dbReference type="InterPro" id="IPR027434">
    <property type="entry name" value="Homing_endonucl"/>
</dbReference>
<dbReference type="InterPro" id="IPR004042">
    <property type="entry name" value="Intein_endonuc_central"/>
</dbReference>
<dbReference type="GO" id="GO:0004519">
    <property type="term" value="F:endonuclease activity"/>
    <property type="evidence" value="ECO:0007669"/>
    <property type="project" value="InterPro"/>
</dbReference>
<proteinExistence type="predicted"/>
<dbReference type="AlphaFoldDB" id="A0A2R7Y5X6"/>
<comment type="caution">
    <text evidence="2">The sequence shown here is derived from an EMBL/GenBank/DDBJ whole genome shotgun (WGS) entry which is preliminary data.</text>
</comment>